<feature type="transmembrane region" description="Helical" evidence="2">
    <location>
        <begin position="54"/>
        <end position="76"/>
    </location>
</feature>
<organism evidence="3 4">
    <name type="scientific">Actinocatenispora comari</name>
    <dbReference type="NCBI Taxonomy" id="2807577"/>
    <lineage>
        <taxon>Bacteria</taxon>
        <taxon>Bacillati</taxon>
        <taxon>Actinomycetota</taxon>
        <taxon>Actinomycetes</taxon>
        <taxon>Micromonosporales</taxon>
        <taxon>Micromonosporaceae</taxon>
        <taxon>Actinocatenispora</taxon>
    </lineage>
</organism>
<proteinExistence type="predicted"/>
<gene>
    <name evidence="3" type="ORF">NUM_17750</name>
</gene>
<evidence type="ECO:0000256" key="1">
    <source>
        <dbReference type="SAM" id="MobiDB-lite"/>
    </source>
</evidence>
<keyword evidence="2" id="KW-1133">Transmembrane helix</keyword>
<dbReference type="Pfam" id="PF19560">
    <property type="entry name" value="DUF6082"/>
    <property type="match status" value="1"/>
</dbReference>
<accession>A0A8J4A823</accession>
<comment type="caution">
    <text evidence="3">The sequence shown here is derived from an EMBL/GenBank/DDBJ whole genome shotgun (WGS) entry which is preliminary data.</text>
</comment>
<feature type="transmembrane region" description="Helical" evidence="2">
    <location>
        <begin position="12"/>
        <end position="34"/>
    </location>
</feature>
<dbReference type="RefSeq" id="WP_207124311.1">
    <property type="nucleotide sequence ID" value="NZ_BOPO01000024.1"/>
</dbReference>
<keyword evidence="2" id="KW-0472">Membrane</keyword>
<dbReference type="AlphaFoldDB" id="A0A8J4A823"/>
<evidence type="ECO:0000313" key="4">
    <source>
        <dbReference type="Proteomes" id="UP000614996"/>
    </source>
</evidence>
<dbReference type="Proteomes" id="UP000614996">
    <property type="component" value="Unassembled WGS sequence"/>
</dbReference>
<dbReference type="EMBL" id="BOPO01000024">
    <property type="protein sequence ID" value="GIL26521.1"/>
    <property type="molecule type" value="Genomic_DNA"/>
</dbReference>
<protein>
    <submittedName>
        <fullName evidence="3">Uncharacterized protein</fullName>
    </submittedName>
</protein>
<keyword evidence="4" id="KW-1185">Reference proteome</keyword>
<reference evidence="4" key="1">
    <citation type="journal article" date="2021" name="Int. J. Syst. Evol. Microbiol.">
        <title>Actinocatenispora comari sp. nov., an endophytic actinomycete isolated from aerial parts of Comarum salesowianum.</title>
        <authorList>
            <person name="Oyunbileg N."/>
            <person name="Iizaka Y."/>
            <person name="Hamada M."/>
            <person name="Davaapurev B.O."/>
            <person name="Fukumoto A."/>
            <person name="Tsetseg B."/>
            <person name="Kato F."/>
            <person name="Tamura T."/>
            <person name="Batkhuu J."/>
            <person name="Anzai Y."/>
        </authorList>
    </citation>
    <scope>NUCLEOTIDE SEQUENCE [LARGE SCALE GENOMIC DNA]</scope>
    <source>
        <strain evidence="4">NUM-2625</strain>
    </source>
</reference>
<name>A0A8J4A823_9ACTN</name>
<evidence type="ECO:0000256" key="2">
    <source>
        <dbReference type="SAM" id="Phobius"/>
    </source>
</evidence>
<feature type="transmembrane region" description="Helical" evidence="2">
    <location>
        <begin position="278"/>
        <end position="296"/>
    </location>
</feature>
<dbReference type="InterPro" id="IPR045728">
    <property type="entry name" value="DUF6082"/>
</dbReference>
<keyword evidence="2" id="KW-0812">Transmembrane</keyword>
<evidence type="ECO:0000313" key="3">
    <source>
        <dbReference type="EMBL" id="GIL26521.1"/>
    </source>
</evidence>
<feature type="compositionally biased region" description="Low complexity" evidence="1">
    <location>
        <begin position="255"/>
        <end position="277"/>
    </location>
</feature>
<feature type="region of interest" description="Disordered" evidence="1">
    <location>
        <begin position="208"/>
        <end position="277"/>
    </location>
</feature>
<sequence length="307" mass="33146">MTIGSARTAVRVALGVFVGAAALGLVALSPLLLWPLLHAHTDADWRRLGAVGDTYGGVAAIVSGVALLGVAGSLVLQRRQSRIEREYAFREYHREMLRMSMDDPALAACWGPRRDTGLDTDVDLYVTLMIGYWHAGWLVGAFNEQRLRLSLRTFFAGDVGRRSWREHDSQRMIGRSRRSRRFFRMVDQEYDAAVAAGPPVTVRPRLRAGRPEYDATGGSAVTVRPRLRTGRPGPVPPRPDDALPHRARPATGSDAGPARAGTGAGTPPVRRGGPAGRTVAAGVGALVLGAAIGWWARERGGRHGTRP</sequence>